<feature type="region of interest" description="Disordered" evidence="8">
    <location>
        <begin position="1"/>
        <end position="22"/>
    </location>
</feature>
<evidence type="ECO:0000256" key="2">
    <source>
        <dbReference type="ARBA" id="ARBA00006595"/>
    </source>
</evidence>
<name>A0AAD8LLN0_BABGI</name>
<feature type="transmembrane region" description="Helical" evidence="9">
    <location>
        <begin position="697"/>
        <end position="721"/>
    </location>
</feature>
<feature type="transmembrane region" description="Helical" evidence="9">
    <location>
        <begin position="831"/>
        <end position="853"/>
    </location>
</feature>
<feature type="transmembrane region" description="Helical" evidence="9">
    <location>
        <begin position="655"/>
        <end position="676"/>
    </location>
</feature>
<organism evidence="10 11">
    <name type="scientific">Babesia gibsoni</name>
    <dbReference type="NCBI Taxonomy" id="33632"/>
    <lineage>
        <taxon>Eukaryota</taxon>
        <taxon>Sar</taxon>
        <taxon>Alveolata</taxon>
        <taxon>Apicomplexa</taxon>
        <taxon>Aconoidasida</taxon>
        <taxon>Piroplasmida</taxon>
        <taxon>Babesiidae</taxon>
        <taxon>Babesia</taxon>
    </lineage>
</organism>
<feature type="transmembrane region" description="Helical" evidence="9">
    <location>
        <begin position="413"/>
        <end position="431"/>
    </location>
</feature>
<sequence length="998" mass="112040">MSEVKGDCKTSEEAKPATTSTPNLPGKCGCNYPSLGNVFLPKRKRRMVTLRKQPLPYGLSKSVVMLMGCISICLTSSLYYNWTIFEVLLMKEGVLAGLCSDEDRAVAKPGTFVCDAQRRGISNLYAVILYSDCFISSLGGYIGDRYGAFYALIIGQISGVIAFVMFHIFCQSTRMLYVTFFFWAISCSLALAPTWHYSRMFTFGNNMAVSIITAADNLSMFTPTLFQIIARRYNMGFSGVSLTYIFWAILTSLAITLFFIPKRFVVIDSEEEDDSQDISQMFNKSLLNALKDPRFGLSVICYVLLCSVRLFYRRSFTLLFFDNEEVIEFMEAISDLSFLGSFILGYLNEYLGVVAMMSITTLMYIFALGAVYFRNFTCAYTSALLFAIAQVGDIQQLITFIDEVFPEHESTLMGISNIVNSVFGMLLQIVFNKIFDILGPHITVALMMIILVGVMAICYIITFAFQSGGETGSTVNTKIVKGIQCDNNCTHSTDVEQMEYNPRGNDMLMTNILSVFLNLPYSLCMAIEAAINNRGQHSPQTRPQCIEDRVVRLIECEQFCSSSNRLVELCSAVFSTSLVLLIGCMYEFSKNSKLMQGYNTFSTLMVCLCLSAGLTSLVLPFTKIYKVIPPVMAVGLNSLPPLAMLIFFCRNHGEAVSFTIMCGLVITYGAFIFTMGNTTLYLNSMMGARYGKKIHSLLGWGSMGMGYLYALLAVFAAKALYKGNSIIGGYVLIMPMQCVVCLFAILILCLYLSHERQYFNLKKNSNGGSGGGGDNGTKHEDGFSVEGENCGPEESDLYFRSKYSTTWNSKALSQDYGIFWLNYKDESKIKFSLTFLLLSFSTAITMIDVVLVFLMPNFIFQAIITAIVYFIVRMIFMFVNPELMDCLLTLTAPTDIYFKVLCMCLSVITLAINLSHFRWLLSDDIYPYYLIFCICFGIRLFFNSMLHHHILSCIERFKDKPNSSDKYSYGQTTVFYMNVGYLLGLMCAIVLCYLYGRL</sequence>
<evidence type="ECO:0000313" key="10">
    <source>
        <dbReference type="EMBL" id="KAK1443109.1"/>
    </source>
</evidence>
<feature type="compositionally biased region" description="Basic and acidic residues" evidence="8">
    <location>
        <begin position="1"/>
        <end position="15"/>
    </location>
</feature>
<keyword evidence="11" id="KW-1185">Reference proteome</keyword>
<feature type="transmembrane region" description="Helical" evidence="9">
    <location>
        <begin position="508"/>
        <end position="531"/>
    </location>
</feature>
<comment type="caution">
    <text evidence="10">The sequence shown here is derived from an EMBL/GenBank/DDBJ whole genome shotgun (WGS) entry which is preliminary data.</text>
</comment>
<feature type="transmembrane region" description="Helical" evidence="9">
    <location>
        <begin position="353"/>
        <end position="373"/>
    </location>
</feature>
<feature type="region of interest" description="Disordered" evidence="8">
    <location>
        <begin position="768"/>
        <end position="790"/>
    </location>
</feature>
<keyword evidence="6 9" id="KW-1133">Transmembrane helix</keyword>
<keyword evidence="7 9" id="KW-0472">Membrane</keyword>
<dbReference type="SUPFAM" id="SSF103473">
    <property type="entry name" value="MFS general substrate transporter"/>
    <property type="match status" value="1"/>
</dbReference>
<feature type="transmembrane region" description="Helical" evidence="9">
    <location>
        <begin position="242"/>
        <end position="260"/>
    </location>
</feature>
<dbReference type="PANTHER" id="PTHR20772">
    <property type="entry name" value="PROTEIN FMP42"/>
    <property type="match status" value="1"/>
</dbReference>
<feature type="transmembrane region" description="Helical" evidence="9">
    <location>
        <begin position="727"/>
        <end position="753"/>
    </location>
</feature>
<proteinExistence type="inferred from homology"/>
<evidence type="ECO:0000256" key="9">
    <source>
        <dbReference type="SAM" id="Phobius"/>
    </source>
</evidence>
<dbReference type="PANTHER" id="PTHR20772:SF2">
    <property type="entry name" value="PROTEIN FMP42"/>
    <property type="match status" value="1"/>
</dbReference>
<feature type="transmembrane region" description="Helical" evidence="9">
    <location>
        <begin position="631"/>
        <end position="649"/>
    </location>
</feature>
<feature type="transmembrane region" description="Helical" evidence="9">
    <location>
        <begin position="148"/>
        <end position="169"/>
    </location>
</feature>
<comment type="similarity">
    <text evidence="2">Belongs to the SLC43A transporter (TC 2.A.1.44) family.</text>
</comment>
<evidence type="ECO:0000256" key="6">
    <source>
        <dbReference type="ARBA" id="ARBA00022989"/>
    </source>
</evidence>
<gene>
    <name evidence="10" type="ORF">BgAZ_306270</name>
</gene>
<protein>
    <submittedName>
        <fullName evidence="10">Uncharacterized protein</fullName>
    </submittedName>
</protein>
<feature type="transmembrane region" description="Helical" evidence="9">
    <location>
        <begin position="859"/>
        <end position="879"/>
    </location>
</feature>
<dbReference type="InterPro" id="IPR052599">
    <property type="entry name" value="SLC43A_AATransporter"/>
</dbReference>
<dbReference type="CDD" id="cd06174">
    <property type="entry name" value="MFS"/>
    <property type="match status" value="1"/>
</dbReference>
<feature type="transmembrane region" description="Helical" evidence="9">
    <location>
        <begin position="295"/>
        <end position="312"/>
    </location>
</feature>
<keyword evidence="3" id="KW-0813">Transport</keyword>
<dbReference type="InterPro" id="IPR036259">
    <property type="entry name" value="MFS_trans_sf"/>
</dbReference>
<feature type="transmembrane region" description="Helical" evidence="9">
    <location>
        <begin position="176"/>
        <end position="195"/>
    </location>
</feature>
<evidence type="ECO:0000256" key="7">
    <source>
        <dbReference type="ARBA" id="ARBA00023136"/>
    </source>
</evidence>
<feature type="transmembrane region" description="Helical" evidence="9">
    <location>
        <begin position="207"/>
        <end position="230"/>
    </location>
</feature>
<feature type="transmembrane region" description="Helical" evidence="9">
    <location>
        <begin position="124"/>
        <end position="142"/>
    </location>
</feature>
<evidence type="ECO:0000256" key="4">
    <source>
        <dbReference type="ARBA" id="ARBA00022692"/>
    </source>
</evidence>
<dbReference type="EMBL" id="JAVEPI010000003">
    <property type="protein sequence ID" value="KAK1443109.1"/>
    <property type="molecule type" value="Genomic_DNA"/>
</dbReference>
<feature type="transmembrane region" description="Helical" evidence="9">
    <location>
        <begin position="925"/>
        <end position="942"/>
    </location>
</feature>
<evidence type="ECO:0000256" key="1">
    <source>
        <dbReference type="ARBA" id="ARBA00004141"/>
    </source>
</evidence>
<evidence type="ECO:0000313" key="11">
    <source>
        <dbReference type="Proteomes" id="UP001230268"/>
    </source>
</evidence>
<feature type="transmembrane region" description="Helical" evidence="9">
    <location>
        <begin position="600"/>
        <end position="619"/>
    </location>
</feature>
<evidence type="ECO:0000256" key="3">
    <source>
        <dbReference type="ARBA" id="ARBA00022448"/>
    </source>
</evidence>
<feature type="transmembrane region" description="Helical" evidence="9">
    <location>
        <begin position="900"/>
        <end position="919"/>
    </location>
</feature>
<comment type="subcellular location">
    <subcellularLocation>
        <location evidence="1">Membrane</location>
        <topology evidence="1">Multi-pass membrane protein</topology>
    </subcellularLocation>
</comment>
<keyword evidence="4 9" id="KW-0812">Transmembrane</keyword>
<keyword evidence="5" id="KW-0029">Amino-acid transport</keyword>
<feature type="transmembrane region" description="Helical" evidence="9">
    <location>
        <begin position="63"/>
        <end position="82"/>
    </location>
</feature>
<dbReference type="GO" id="GO:0016020">
    <property type="term" value="C:membrane"/>
    <property type="evidence" value="ECO:0007669"/>
    <property type="project" value="UniProtKB-SubCell"/>
</dbReference>
<dbReference type="AlphaFoldDB" id="A0AAD8LLN0"/>
<dbReference type="GO" id="GO:0006865">
    <property type="term" value="P:amino acid transport"/>
    <property type="evidence" value="ECO:0007669"/>
    <property type="project" value="UniProtKB-KW"/>
</dbReference>
<feature type="transmembrane region" description="Helical" evidence="9">
    <location>
        <begin position="974"/>
        <end position="996"/>
    </location>
</feature>
<feature type="transmembrane region" description="Helical" evidence="9">
    <location>
        <begin position="443"/>
        <end position="465"/>
    </location>
</feature>
<feature type="transmembrane region" description="Helical" evidence="9">
    <location>
        <begin position="566"/>
        <end position="588"/>
    </location>
</feature>
<evidence type="ECO:0000256" key="8">
    <source>
        <dbReference type="SAM" id="MobiDB-lite"/>
    </source>
</evidence>
<dbReference type="Proteomes" id="UP001230268">
    <property type="component" value="Unassembled WGS sequence"/>
</dbReference>
<reference evidence="10" key="1">
    <citation type="submission" date="2023-08" db="EMBL/GenBank/DDBJ databases">
        <title>Draft sequence of the Babesia gibsoni genome.</title>
        <authorList>
            <person name="Yamagishi J.Y."/>
            <person name="Xuan X.X."/>
        </authorList>
    </citation>
    <scope>NUCLEOTIDE SEQUENCE</scope>
    <source>
        <strain evidence="10">Azabu</strain>
    </source>
</reference>
<accession>A0AAD8LLN0</accession>
<dbReference type="Gene3D" id="1.20.1250.20">
    <property type="entry name" value="MFS general substrate transporter like domains"/>
    <property type="match status" value="1"/>
</dbReference>
<evidence type="ECO:0000256" key="5">
    <source>
        <dbReference type="ARBA" id="ARBA00022970"/>
    </source>
</evidence>